<dbReference type="Pfam" id="PF02311">
    <property type="entry name" value="AraC_binding"/>
    <property type="match status" value="1"/>
</dbReference>
<dbReference type="InterPro" id="IPR037923">
    <property type="entry name" value="HTH-like"/>
</dbReference>
<proteinExistence type="predicted"/>
<keyword evidence="1" id="KW-0805">Transcription regulation</keyword>
<dbReference type="Proteomes" id="UP000199315">
    <property type="component" value="Unassembled WGS sequence"/>
</dbReference>
<protein>
    <submittedName>
        <fullName evidence="5">AraC-type DNA-binding protein</fullName>
    </submittedName>
</protein>
<dbReference type="InterPro" id="IPR014710">
    <property type="entry name" value="RmlC-like_jellyroll"/>
</dbReference>
<dbReference type="PANTHER" id="PTHR43280">
    <property type="entry name" value="ARAC-FAMILY TRANSCRIPTIONAL REGULATOR"/>
    <property type="match status" value="1"/>
</dbReference>
<dbReference type="SUPFAM" id="SSF51215">
    <property type="entry name" value="Regulatory protein AraC"/>
    <property type="match status" value="1"/>
</dbReference>
<dbReference type="PROSITE" id="PS01124">
    <property type="entry name" value="HTH_ARAC_FAMILY_2"/>
    <property type="match status" value="1"/>
</dbReference>
<dbReference type="Gene3D" id="1.10.10.60">
    <property type="entry name" value="Homeodomain-like"/>
    <property type="match status" value="2"/>
</dbReference>
<dbReference type="Pfam" id="PF12833">
    <property type="entry name" value="HTH_18"/>
    <property type="match status" value="1"/>
</dbReference>
<reference evidence="5 6" key="1">
    <citation type="submission" date="2016-09" db="EMBL/GenBank/DDBJ databases">
        <authorList>
            <person name="Capua I."/>
            <person name="De Benedictis P."/>
            <person name="Joannis T."/>
            <person name="Lombin L.H."/>
            <person name="Cattoli G."/>
        </authorList>
    </citation>
    <scope>NUCLEOTIDE SEQUENCE [LARGE SCALE GENOMIC DNA]</scope>
    <source>
        <strain evidence="5 6">GluBS11</strain>
    </source>
</reference>
<keyword evidence="6" id="KW-1185">Reference proteome</keyword>
<gene>
    <name evidence="5" type="ORF">SAMN05421730_103714</name>
</gene>
<keyword evidence="3" id="KW-0804">Transcription</keyword>
<evidence type="ECO:0000313" key="6">
    <source>
        <dbReference type="Proteomes" id="UP000199315"/>
    </source>
</evidence>
<dbReference type="PANTHER" id="PTHR43280:SF28">
    <property type="entry name" value="HTH-TYPE TRANSCRIPTIONAL ACTIVATOR RHAS"/>
    <property type="match status" value="1"/>
</dbReference>
<dbReference type="GO" id="GO:0003700">
    <property type="term" value="F:DNA-binding transcription factor activity"/>
    <property type="evidence" value="ECO:0007669"/>
    <property type="project" value="InterPro"/>
</dbReference>
<evidence type="ECO:0000313" key="5">
    <source>
        <dbReference type="EMBL" id="SCP99307.1"/>
    </source>
</evidence>
<evidence type="ECO:0000256" key="3">
    <source>
        <dbReference type="ARBA" id="ARBA00023163"/>
    </source>
</evidence>
<accession>A0A1D3TY33</accession>
<evidence type="ECO:0000256" key="1">
    <source>
        <dbReference type="ARBA" id="ARBA00023015"/>
    </source>
</evidence>
<dbReference type="InterPro" id="IPR009057">
    <property type="entry name" value="Homeodomain-like_sf"/>
</dbReference>
<dbReference type="OrthoDB" id="9778008at2"/>
<organism evidence="5 6">
    <name type="scientific">Anaerobium acetethylicum</name>
    <dbReference type="NCBI Taxonomy" id="1619234"/>
    <lineage>
        <taxon>Bacteria</taxon>
        <taxon>Bacillati</taxon>
        <taxon>Bacillota</taxon>
        <taxon>Clostridia</taxon>
        <taxon>Lachnospirales</taxon>
        <taxon>Lachnospiraceae</taxon>
        <taxon>Anaerobium</taxon>
    </lineage>
</organism>
<dbReference type="RefSeq" id="WP_091236652.1">
    <property type="nucleotide sequence ID" value="NZ_FMKA01000037.1"/>
</dbReference>
<name>A0A1D3TY33_9FIRM</name>
<dbReference type="EMBL" id="FMKA01000037">
    <property type="protein sequence ID" value="SCP99307.1"/>
    <property type="molecule type" value="Genomic_DNA"/>
</dbReference>
<dbReference type="InterPro" id="IPR018060">
    <property type="entry name" value="HTH_AraC"/>
</dbReference>
<dbReference type="SUPFAM" id="SSF46689">
    <property type="entry name" value="Homeodomain-like"/>
    <property type="match status" value="2"/>
</dbReference>
<feature type="domain" description="HTH araC/xylS-type" evidence="4">
    <location>
        <begin position="189"/>
        <end position="287"/>
    </location>
</feature>
<evidence type="ECO:0000259" key="4">
    <source>
        <dbReference type="PROSITE" id="PS01124"/>
    </source>
</evidence>
<dbReference type="InterPro" id="IPR003313">
    <property type="entry name" value="AraC-bd"/>
</dbReference>
<dbReference type="GO" id="GO:0043565">
    <property type="term" value="F:sequence-specific DNA binding"/>
    <property type="evidence" value="ECO:0007669"/>
    <property type="project" value="InterPro"/>
</dbReference>
<dbReference type="SMART" id="SM00342">
    <property type="entry name" value="HTH_ARAC"/>
    <property type="match status" value="1"/>
</dbReference>
<evidence type="ECO:0000256" key="2">
    <source>
        <dbReference type="ARBA" id="ARBA00023125"/>
    </source>
</evidence>
<dbReference type="Gene3D" id="2.60.120.10">
    <property type="entry name" value="Jelly Rolls"/>
    <property type="match status" value="1"/>
</dbReference>
<dbReference type="AlphaFoldDB" id="A0A1D3TY33"/>
<keyword evidence="2 5" id="KW-0238">DNA-binding</keyword>
<sequence>MKITKDDLELDKEYPFLISEQVLVSKDNCDDSFHWHSFFEITYIRSGRGSYYVNGRKYDVSEGDVIIFNNVEPHGWWVEDEEMHILVMVFSSELIAGRTSFFDSDYLQPFIERGSSFKNKIDKEDEITMEIGAVMSEISREWKGRKLGYQLMIKSDVLKILTLLIRYSQDDTKPQELLNEKKNAMKRLQDAFEYISSNYKNKVTLEEAAKAAYMSPNYFSSYFRRVTGVTFSEYLTDLRIRKAKELLRTTDLSTNEIANECGFGNMSNFYRLFKKQTGSTPKNRKSDTQ</sequence>
<dbReference type="STRING" id="1619234.SAMN05421730_103714"/>